<dbReference type="Pfam" id="PF00067">
    <property type="entry name" value="p450"/>
    <property type="match status" value="1"/>
</dbReference>
<dbReference type="GO" id="GO:0004497">
    <property type="term" value="F:monooxygenase activity"/>
    <property type="evidence" value="ECO:0007669"/>
    <property type="project" value="UniProtKB-KW"/>
</dbReference>
<dbReference type="InterPro" id="IPR036396">
    <property type="entry name" value="Cyt_P450_sf"/>
</dbReference>
<dbReference type="GO" id="GO:0005506">
    <property type="term" value="F:iron ion binding"/>
    <property type="evidence" value="ECO:0007669"/>
    <property type="project" value="InterPro"/>
</dbReference>
<dbReference type="GO" id="GO:0016705">
    <property type="term" value="F:oxidoreductase activity, acting on paired donors, with incorporation or reduction of molecular oxygen"/>
    <property type="evidence" value="ECO:0007669"/>
    <property type="project" value="InterPro"/>
</dbReference>
<dbReference type="Gene3D" id="1.10.630.10">
    <property type="entry name" value="Cytochrome P450"/>
    <property type="match status" value="1"/>
</dbReference>
<reference evidence="8 9" key="1">
    <citation type="submission" date="2020-05" db="EMBL/GenBank/DDBJ databases">
        <title>Whole genome shotgun sequence of Streptomyces microflavus NBRC 13062.</title>
        <authorList>
            <person name="Komaki H."/>
            <person name="Tamura T."/>
        </authorList>
    </citation>
    <scope>NUCLEOTIDE SEQUENCE [LARGE SCALE GENOMIC DNA]</scope>
    <source>
        <strain evidence="8 9">NBRC 13062</strain>
    </source>
</reference>
<keyword evidence="7" id="KW-0503">Monooxygenase</keyword>
<dbReference type="InterPro" id="IPR001128">
    <property type="entry name" value="Cyt_P450"/>
</dbReference>
<dbReference type="PANTHER" id="PTHR24286">
    <property type="entry name" value="CYTOCHROME P450 26"/>
    <property type="match status" value="1"/>
</dbReference>
<evidence type="ECO:0000256" key="3">
    <source>
        <dbReference type="ARBA" id="ARBA00022617"/>
    </source>
</evidence>
<name>A0A7J0D3M9_STRMI</name>
<protein>
    <recommendedName>
        <fullName evidence="10">Cytochrome P450</fullName>
    </recommendedName>
</protein>
<evidence type="ECO:0000256" key="5">
    <source>
        <dbReference type="ARBA" id="ARBA00023002"/>
    </source>
</evidence>
<keyword evidence="5" id="KW-0560">Oxidoreductase</keyword>
<keyword evidence="3" id="KW-0349">Heme</keyword>
<keyword evidence="4" id="KW-0479">Metal-binding</keyword>
<accession>A0A7J0D3M9</accession>
<evidence type="ECO:0000256" key="2">
    <source>
        <dbReference type="ARBA" id="ARBA00010617"/>
    </source>
</evidence>
<evidence type="ECO:0000256" key="1">
    <source>
        <dbReference type="ARBA" id="ARBA00001971"/>
    </source>
</evidence>
<evidence type="ECO:0000256" key="6">
    <source>
        <dbReference type="ARBA" id="ARBA00023004"/>
    </source>
</evidence>
<gene>
    <name evidence="8" type="ORF">Smic_78540</name>
</gene>
<evidence type="ECO:0008006" key="10">
    <source>
        <dbReference type="Google" id="ProtNLM"/>
    </source>
</evidence>
<proteinExistence type="inferred from homology"/>
<organism evidence="8 9">
    <name type="scientific">Streptomyces microflavus</name>
    <name type="common">Streptomyces lipmanii</name>
    <dbReference type="NCBI Taxonomy" id="1919"/>
    <lineage>
        <taxon>Bacteria</taxon>
        <taxon>Bacillati</taxon>
        <taxon>Actinomycetota</taxon>
        <taxon>Actinomycetes</taxon>
        <taxon>Kitasatosporales</taxon>
        <taxon>Streptomycetaceae</taxon>
        <taxon>Streptomyces</taxon>
    </lineage>
</organism>
<comment type="caution">
    <text evidence="8">The sequence shown here is derived from an EMBL/GenBank/DDBJ whole genome shotgun (WGS) entry which is preliminary data.</text>
</comment>
<comment type="similarity">
    <text evidence="2">Belongs to the cytochrome P450 family.</text>
</comment>
<evidence type="ECO:0000313" key="8">
    <source>
        <dbReference type="EMBL" id="GFN09298.1"/>
    </source>
</evidence>
<dbReference type="AlphaFoldDB" id="A0A7J0D3M9"/>
<sequence length="193" mass="21202">MGVRGEIGLVPAMAELVAAVSSRCLLGHEIYRTMGPDTISRYRDLASGMRLAGLFDVRLPLPAFRRRDRARRHIAQQMQQVIDARRSSLVAPEQDLLQHLLESRTASGELTSDETVIGMLIAMTFAGVHNSVGLASWAGVVLLEQAGVLPELLEEQEHVVSPGKLLTAEQLHDMELMGIACGRRNGSIRPRWS</sequence>
<dbReference type="Proteomes" id="UP000498740">
    <property type="component" value="Unassembled WGS sequence"/>
</dbReference>
<dbReference type="GO" id="GO:0020037">
    <property type="term" value="F:heme binding"/>
    <property type="evidence" value="ECO:0007669"/>
    <property type="project" value="InterPro"/>
</dbReference>
<dbReference type="GO" id="GO:0016125">
    <property type="term" value="P:sterol metabolic process"/>
    <property type="evidence" value="ECO:0007669"/>
    <property type="project" value="TreeGrafter"/>
</dbReference>
<dbReference type="EMBL" id="BLWD01000002">
    <property type="protein sequence ID" value="GFN09298.1"/>
    <property type="molecule type" value="Genomic_DNA"/>
</dbReference>
<evidence type="ECO:0000256" key="4">
    <source>
        <dbReference type="ARBA" id="ARBA00022723"/>
    </source>
</evidence>
<dbReference type="SUPFAM" id="SSF48264">
    <property type="entry name" value="Cytochrome P450"/>
    <property type="match status" value="1"/>
</dbReference>
<dbReference type="PANTHER" id="PTHR24286:SF24">
    <property type="entry name" value="LANOSTEROL 14-ALPHA DEMETHYLASE"/>
    <property type="match status" value="1"/>
</dbReference>
<comment type="cofactor">
    <cofactor evidence="1">
        <name>heme</name>
        <dbReference type="ChEBI" id="CHEBI:30413"/>
    </cofactor>
</comment>
<evidence type="ECO:0000256" key="7">
    <source>
        <dbReference type="ARBA" id="ARBA00023033"/>
    </source>
</evidence>
<evidence type="ECO:0000313" key="9">
    <source>
        <dbReference type="Proteomes" id="UP000498740"/>
    </source>
</evidence>
<keyword evidence="6" id="KW-0408">Iron</keyword>